<dbReference type="PANTHER" id="PTHR42834:SF1">
    <property type="entry name" value="ENDONUCLEASE_EXONUCLEASE_PHOSPHATASE FAMILY PROTEIN (AFU_ORTHOLOGUE AFUA_3G09210)"/>
    <property type="match status" value="1"/>
</dbReference>
<protein>
    <submittedName>
        <fullName evidence="3">Endonuclease</fullName>
    </submittedName>
</protein>
<accession>A0A9X3J6V2</accession>
<keyword evidence="3" id="KW-0378">Hydrolase</keyword>
<evidence type="ECO:0000259" key="2">
    <source>
        <dbReference type="Pfam" id="PF19580"/>
    </source>
</evidence>
<proteinExistence type="predicted"/>
<evidence type="ECO:0000256" key="1">
    <source>
        <dbReference type="SAM" id="SignalP"/>
    </source>
</evidence>
<dbReference type="AlphaFoldDB" id="A0A9X3J6V2"/>
<keyword evidence="3" id="KW-0255">Endonuclease</keyword>
<evidence type="ECO:0000313" key="4">
    <source>
        <dbReference type="Proteomes" id="UP001145087"/>
    </source>
</evidence>
<feature type="domain" description="Endonuclease/exonuclease/phosphatase" evidence="2">
    <location>
        <begin position="27"/>
        <end position="338"/>
    </location>
</feature>
<feature type="signal peptide" evidence="1">
    <location>
        <begin position="1"/>
        <end position="21"/>
    </location>
</feature>
<organism evidence="3 4">
    <name type="scientific">Draconibacterium aestuarii</name>
    <dbReference type="NCBI Taxonomy" id="2998507"/>
    <lineage>
        <taxon>Bacteria</taxon>
        <taxon>Pseudomonadati</taxon>
        <taxon>Bacteroidota</taxon>
        <taxon>Bacteroidia</taxon>
        <taxon>Marinilabiliales</taxon>
        <taxon>Prolixibacteraceae</taxon>
        <taxon>Draconibacterium</taxon>
    </lineage>
</organism>
<gene>
    <name evidence="3" type="ORF">OU798_13410</name>
</gene>
<dbReference type="Proteomes" id="UP001145087">
    <property type="component" value="Unassembled WGS sequence"/>
</dbReference>
<feature type="chain" id="PRO_5040940698" evidence="1">
    <location>
        <begin position="22"/>
        <end position="341"/>
    </location>
</feature>
<keyword evidence="4" id="KW-1185">Reference proteome</keyword>
<dbReference type="GO" id="GO:0004519">
    <property type="term" value="F:endonuclease activity"/>
    <property type="evidence" value="ECO:0007669"/>
    <property type="project" value="UniProtKB-KW"/>
</dbReference>
<keyword evidence="1" id="KW-0732">Signal</keyword>
<dbReference type="Gene3D" id="3.60.10.10">
    <property type="entry name" value="Endonuclease/exonuclease/phosphatase"/>
    <property type="match status" value="1"/>
</dbReference>
<name>A0A9X3J6V2_9BACT</name>
<dbReference type="Pfam" id="PF19580">
    <property type="entry name" value="Exo_endo_phos_3"/>
    <property type="match status" value="1"/>
</dbReference>
<dbReference type="EMBL" id="JAPOHD010000027">
    <property type="protein sequence ID" value="MCY1721347.1"/>
    <property type="molecule type" value="Genomic_DNA"/>
</dbReference>
<dbReference type="SUPFAM" id="SSF56219">
    <property type="entry name" value="DNase I-like"/>
    <property type="match status" value="1"/>
</dbReference>
<keyword evidence="3" id="KW-0540">Nuclease</keyword>
<evidence type="ECO:0000313" key="3">
    <source>
        <dbReference type="EMBL" id="MCY1721347.1"/>
    </source>
</evidence>
<reference evidence="3" key="1">
    <citation type="submission" date="2022-11" db="EMBL/GenBank/DDBJ databases">
        <title>Marilongibacter aestuarii gen. nov., sp. nov., isolated from tidal flat sediment.</title>
        <authorList>
            <person name="Jiayan W."/>
        </authorList>
    </citation>
    <scope>NUCLEOTIDE SEQUENCE</scope>
    <source>
        <strain evidence="3">Z1-6</strain>
    </source>
</reference>
<dbReference type="RefSeq" id="WP_343333678.1">
    <property type="nucleotide sequence ID" value="NZ_JAPOHD010000027.1"/>
</dbReference>
<dbReference type="InterPro" id="IPR005135">
    <property type="entry name" value="Endo/exonuclease/phosphatase"/>
</dbReference>
<dbReference type="PANTHER" id="PTHR42834">
    <property type="entry name" value="ENDONUCLEASE/EXONUCLEASE/PHOSPHATASE FAMILY PROTEIN (AFU_ORTHOLOGUE AFUA_3G09210)"/>
    <property type="match status" value="1"/>
</dbReference>
<sequence length="341" mass="39464">MKTSFSFIVFLFLILYGQAQQNENQYSVLFYNVENLFDIKNDSITDDDEFTPEGERHWTYKRLNVKLQNTAKIILSLSEWKVPTLVGLCEIENRYVLEKLLKETPLKTVPYKIIHKESPDFRGIDVALLYNDTQFYPLNYEYYPLIKRNGEMMNSREILYVSGVMGGVDTIHVFVNHWPSRYSGVMETRELRKEAASLLHAKIELVLKNTPDAKIIVLGDFNDQPNDDSIEKCLQAQAVTTELVSHELYNLSEDWEANGQGTLKYQSQWFVFDQVIVSGAMLVAKEGLYAQPEWATICKLPYLLESDEKYGGFKPKRTYTGYKYNGGFSDHLPVLLKLQVR</sequence>
<comment type="caution">
    <text evidence="3">The sequence shown here is derived from an EMBL/GenBank/DDBJ whole genome shotgun (WGS) entry which is preliminary data.</text>
</comment>
<dbReference type="InterPro" id="IPR036691">
    <property type="entry name" value="Endo/exonu/phosph_ase_sf"/>
</dbReference>